<organism evidence="2 3">
    <name type="scientific">Halonatronomonas betaini</name>
    <dbReference type="NCBI Taxonomy" id="2778430"/>
    <lineage>
        <taxon>Bacteria</taxon>
        <taxon>Bacillati</taxon>
        <taxon>Bacillota</taxon>
        <taxon>Clostridia</taxon>
        <taxon>Halanaerobiales</taxon>
        <taxon>Halarsenatibacteraceae</taxon>
        <taxon>Halonatronomonas</taxon>
    </lineage>
</organism>
<evidence type="ECO:0000313" key="3">
    <source>
        <dbReference type="Proteomes" id="UP000621436"/>
    </source>
</evidence>
<dbReference type="PANTHER" id="PTHR34351:SF2">
    <property type="entry name" value="DUF58 DOMAIN-CONTAINING PROTEIN"/>
    <property type="match status" value="1"/>
</dbReference>
<sequence>MKNRLIIWIIIFLSMTVYGMRVGSTALISGALLAASLIFIAYQWNHFSLAKLSIDIDFTDKKIFAGEETEFNLSLTNAKILPVFWLTVHFNFRKGMNLIGGEKTGTLSGNRNIFFDKFNLSLYQKLNRHYQVMPEERGAYYLGNGMLETEGFIGLFSQKESLNNSLELVVYPQIYPVDDQVITRLFARGEKMTDGWIMVDPINRAGVRDYQPSDQRKQINWKVSARHQQLKSDIYHPSKAGEIEIILDIRSADKSWEGIDKDQLEIAYSLAGSLARQFLNKGIEVGFLSNGKPKIGEGSRVEPGNHPGQLEEILTALAYLKPLFRRPIAEYAHKLQQGADKLIITTYPEGLELNRYFSNKGQGKTWQIILGEPDRTKESGNLQLPGWSASLAGGEGDQEFKFKPL</sequence>
<dbReference type="InterPro" id="IPR002881">
    <property type="entry name" value="DUF58"/>
</dbReference>
<accession>A0A931AXN3</accession>
<dbReference type="Pfam" id="PF01882">
    <property type="entry name" value="DUF58"/>
    <property type="match status" value="1"/>
</dbReference>
<keyword evidence="3" id="KW-1185">Reference proteome</keyword>
<evidence type="ECO:0000313" key="2">
    <source>
        <dbReference type="EMBL" id="MBF8437926.1"/>
    </source>
</evidence>
<dbReference type="RefSeq" id="WP_270454986.1">
    <property type="nucleotide sequence ID" value="NZ_JADPIE010000008.1"/>
</dbReference>
<dbReference type="Proteomes" id="UP000621436">
    <property type="component" value="Unassembled WGS sequence"/>
</dbReference>
<proteinExistence type="predicted"/>
<comment type="caution">
    <text evidence="2">The sequence shown here is derived from an EMBL/GenBank/DDBJ whole genome shotgun (WGS) entry which is preliminary data.</text>
</comment>
<dbReference type="EMBL" id="JADPIE010000008">
    <property type="protein sequence ID" value="MBF8437926.1"/>
    <property type="molecule type" value="Genomic_DNA"/>
</dbReference>
<feature type="domain" description="DUF58" evidence="1">
    <location>
        <begin position="207"/>
        <end position="293"/>
    </location>
</feature>
<gene>
    <name evidence="2" type="ORF">I0Q91_12600</name>
</gene>
<protein>
    <submittedName>
        <fullName evidence="2">DUF58 domain-containing protein</fullName>
    </submittedName>
</protein>
<name>A0A931AXN3_9FIRM</name>
<dbReference type="PANTHER" id="PTHR34351">
    <property type="entry name" value="SLR1927 PROTEIN-RELATED"/>
    <property type="match status" value="1"/>
</dbReference>
<dbReference type="AlphaFoldDB" id="A0A931AXN3"/>
<reference evidence="2" key="1">
    <citation type="submission" date="2020-11" db="EMBL/GenBank/DDBJ databases">
        <title>Halonatronomonas betainensis gen. nov., sp. nov. a novel haloalkaliphilic representative of the family Halanaerobiacae capable of betaine degradation.</title>
        <authorList>
            <person name="Boltyanskaya Y."/>
            <person name="Kevbrin V."/>
            <person name="Detkova E."/>
            <person name="Grouzdev D.S."/>
            <person name="Koziaeva V."/>
            <person name="Zhilina T."/>
        </authorList>
    </citation>
    <scope>NUCLEOTIDE SEQUENCE</scope>
    <source>
        <strain evidence="2">Z-7014</strain>
    </source>
</reference>
<evidence type="ECO:0000259" key="1">
    <source>
        <dbReference type="Pfam" id="PF01882"/>
    </source>
</evidence>